<evidence type="ECO:0000256" key="2">
    <source>
        <dbReference type="ARBA" id="ARBA00021549"/>
    </source>
</evidence>
<keyword evidence="4" id="KW-0488">Methylation</keyword>
<dbReference type="AlphaFoldDB" id="A0A1I0IDJ2"/>
<sequence>MVILTVIISMAIPASSKLIELSQAKSVTQQIYRAIQFTRAEAIKRGESVVICPLDIATGVCSSDWSQALMSFPDSDGDGALSGPEKVLLTVPEVTAGKVFVRPGFLKRVQFNGLGYSPGVMGNLTYCPRGESTTPAAIRRLIFTMNGRTRWAQDNDGNGVPEDSEGNPLNCSNG</sequence>
<evidence type="ECO:0000256" key="10">
    <source>
        <dbReference type="ARBA" id="ARBA00030775"/>
    </source>
</evidence>
<feature type="region of interest" description="Disordered" evidence="11">
    <location>
        <begin position="150"/>
        <end position="174"/>
    </location>
</feature>
<feature type="domain" description="General secretion pathway GspH" evidence="12">
    <location>
        <begin position="28"/>
        <end position="134"/>
    </location>
</feature>
<keyword evidence="14" id="KW-1185">Reference proteome</keyword>
<name>A0A1I0IDJ2_9GAMM</name>
<dbReference type="STRING" id="430453.SAMN04487962_1591"/>
<keyword evidence="7" id="KW-1133">Transmembrane helix</keyword>
<keyword evidence="3" id="KW-1003">Cell membrane</keyword>
<accession>A0A1I0IDJ2</accession>
<dbReference type="GO" id="GO:0015628">
    <property type="term" value="P:protein secretion by the type II secretion system"/>
    <property type="evidence" value="ECO:0007669"/>
    <property type="project" value="InterPro"/>
</dbReference>
<gene>
    <name evidence="13" type="ORF">SAMN04487962_1591</name>
</gene>
<dbReference type="SUPFAM" id="SSF54523">
    <property type="entry name" value="Pili subunits"/>
    <property type="match status" value="1"/>
</dbReference>
<dbReference type="InterPro" id="IPR022346">
    <property type="entry name" value="T2SS_GspH"/>
</dbReference>
<evidence type="ECO:0000256" key="3">
    <source>
        <dbReference type="ARBA" id="ARBA00022475"/>
    </source>
</evidence>
<dbReference type="InterPro" id="IPR045584">
    <property type="entry name" value="Pilin-like"/>
</dbReference>
<organism evidence="13 14">
    <name type="scientific">Marinobacter segnicrescens</name>
    <dbReference type="NCBI Taxonomy" id="430453"/>
    <lineage>
        <taxon>Bacteria</taxon>
        <taxon>Pseudomonadati</taxon>
        <taxon>Pseudomonadota</taxon>
        <taxon>Gammaproteobacteria</taxon>
        <taxon>Pseudomonadales</taxon>
        <taxon>Marinobacteraceae</taxon>
        <taxon>Marinobacter</taxon>
    </lineage>
</organism>
<evidence type="ECO:0000256" key="5">
    <source>
        <dbReference type="ARBA" id="ARBA00022519"/>
    </source>
</evidence>
<evidence type="ECO:0000313" key="13">
    <source>
        <dbReference type="EMBL" id="SET94815.1"/>
    </source>
</evidence>
<keyword evidence="6" id="KW-0812">Transmembrane</keyword>
<evidence type="ECO:0000256" key="1">
    <source>
        <dbReference type="ARBA" id="ARBA00004377"/>
    </source>
</evidence>
<evidence type="ECO:0000313" key="14">
    <source>
        <dbReference type="Proteomes" id="UP000198762"/>
    </source>
</evidence>
<dbReference type="GO" id="GO:0015627">
    <property type="term" value="C:type II protein secretion system complex"/>
    <property type="evidence" value="ECO:0007669"/>
    <property type="project" value="InterPro"/>
</dbReference>
<dbReference type="Pfam" id="PF12019">
    <property type="entry name" value="GspH"/>
    <property type="match status" value="1"/>
</dbReference>
<protein>
    <recommendedName>
        <fullName evidence="2">Type II secretion system protein H</fullName>
    </recommendedName>
    <alternativeName>
        <fullName evidence="10">General secretion pathway protein H</fullName>
    </alternativeName>
</protein>
<evidence type="ECO:0000256" key="9">
    <source>
        <dbReference type="ARBA" id="ARBA00025772"/>
    </source>
</evidence>
<comment type="subcellular location">
    <subcellularLocation>
        <location evidence="1">Cell inner membrane</location>
        <topology evidence="1">Single-pass membrane protein</topology>
    </subcellularLocation>
</comment>
<evidence type="ECO:0000256" key="7">
    <source>
        <dbReference type="ARBA" id="ARBA00022989"/>
    </source>
</evidence>
<evidence type="ECO:0000259" key="12">
    <source>
        <dbReference type="Pfam" id="PF12019"/>
    </source>
</evidence>
<dbReference type="Proteomes" id="UP000198762">
    <property type="component" value="Unassembled WGS sequence"/>
</dbReference>
<comment type="similarity">
    <text evidence="9">Belongs to the GSP H family.</text>
</comment>
<dbReference type="EMBL" id="FOHZ01000059">
    <property type="protein sequence ID" value="SET94815.1"/>
    <property type="molecule type" value="Genomic_DNA"/>
</dbReference>
<keyword evidence="8" id="KW-0472">Membrane</keyword>
<evidence type="ECO:0000256" key="4">
    <source>
        <dbReference type="ARBA" id="ARBA00022481"/>
    </source>
</evidence>
<evidence type="ECO:0000256" key="11">
    <source>
        <dbReference type="SAM" id="MobiDB-lite"/>
    </source>
</evidence>
<evidence type="ECO:0000256" key="6">
    <source>
        <dbReference type="ARBA" id="ARBA00022692"/>
    </source>
</evidence>
<reference evidence="14" key="1">
    <citation type="submission" date="2016-10" db="EMBL/GenBank/DDBJ databases">
        <authorList>
            <person name="Varghese N."/>
            <person name="Submissions S."/>
        </authorList>
    </citation>
    <scope>NUCLEOTIDE SEQUENCE [LARGE SCALE GENOMIC DNA]</scope>
    <source>
        <strain evidence="14">CGMCC 1.6489</strain>
    </source>
</reference>
<proteinExistence type="inferred from homology"/>
<dbReference type="GO" id="GO:0005886">
    <property type="term" value="C:plasma membrane"/>
    <property type="evidence" value="ECO:0007669"/>
    <property type="project" value="UniProtKB-SubCell"/>
</dbReference>
<keyword evidence="5" id="KW-0997">Cell inner membrane</keyword>
<dbReference type="Gene3D" id="3.55.40.10">
    <property type="entry name" value="minor pseudopilin epsh domain"/>
    <property type="match status" value="1"/>
</dbReference>
<evidence type="ECO:0000256" key="8">
    <source>
        <dbReference type="ARBA" id="ARBA00023136"/>
    </source>
</evidence>